<feature type="transmembrane region" description="Helical" evidence="6">
    <location>
        <begin position="408"/>
        <end position="430"/>
    </location>
</feature>
<evidence type="ECO:0000256" key="3">
    <source>
        <dbReference type="ARBA" id="ARBA00022989"/>
    </source>
</evidence>
<feature type="transmembrane region" description="Helical" evidence="6">
    <location>
        <begin position="156"/>
        <end position="174"/>
    </location>
</feature>
<name>A0ABV5MMY8_9ACTN</name>
<feature type="transmembrane region" description="Helical" evidence="6">
    <location>
        <begin position="383"/>
        <end position="402"/>
    </location>
</feature>
<evidence type="ECO:0000256" key="4">
    <source>
        <dbReference type="ARBA" id="ARBA00023136"/>
    </source>
</evidence>
<dbReference type="InterPro" id="IPR036259">
    <property type="entry name" value="MFS_trans_sf"/>
</dbReference>
<evidence type="ECO:0000256" key="5">
    <source>
        <dbReference type="SAM" id="MobiDB-lite"/>
    </source>
</evidence>
<sequence length="500" mass="50177">MDKPASPPGPGRPGTRVAATVLALGTVSLITDVSAEMVTAVLPLYLMLGLHLGPLGYGVIDGLYTGATALLRLVGGYVADRIQRRKAVAGVGYAVSAAAKLGLVAAGSSVPLLSAVIVADRAGKGLRTAPRDALITLSTPPDRLGRAFGVHRSMDSIGAFAGPLVAVAVLTASAGSFDAVFVTSFCIATLGVFVLATYVPDHRTPSWPAPAPTAQAATPTPHPPTAPPHSTSATPHPTTPAPPLTITTASTTSTDSTDRHPSDAEADSDGRQRGGPGERSDASAGVGSGAGEGARHDAGKSDGVSVRAAVALLGRREFRLVVVAAVVMGLATVGDGFVYLVLQRHNDLAAGWFPLLAVGTSLAYLLLAGPLGHLADRVGRARVYLGGFGALAAVYVILGTGVGGTGALVVAVALYGTFYAATDGVLMALAGPLLPAALRTTGIALVQSGQSLAYLVSSVLFGLAWQLRGPGPALFGAAAFAVLALLLVAPALRTGTTHDA</sequence>
<feature type="compositionally biased region" description="Basic and acidic residues" evidence="5">
    <location>
        <begin position="256"/>
        <end position="281"/>
    </location>
</feature>
<dbReference type="Gene3D" id="1.20.1250.20">
    <property type="entry name" value="MFS general substrate transporter like domains"/>
    <property type="match status" value="2"/>
</dbReference>
<dbReference type="RefSeq" id="WP_246655514.1">
    <property type="nucleotide sequence ID" value="NZ_CP061913.1"/>
</dbReference>
<protein>
    <submittedName>
        <fullName evidence="8">MFS transporter</fullName>
    </submittedName>
</protein>
<evidence type="ECO:0000313" key="8">
    <source>
        <dbReference type="EMBL" id="MFB9449928.1"/>
    </source>
</evidence>
<dbReference type="InterPro" id="IPR020846">
    <property type="entry name" value="MFS_dom"/>
</dbReference>
<keyword evidence="2 6" id="KW-0812">Transmembrane</keyword>
<keyword evidence="9" id="KW-1185">Reference proteome</keyword>
<evidence type="ECO:0000259" key="7">
    <source>
        <dbReference type="PROSITE" id="PS50850"/>
    </source>
</evidence>
<feature type="transmembrane region" description="Helical" evidence="6">
    <location>
        <begin position="180"/>
        <end position="199"/>
    </location>
</feature>
<evidence type="ECO:0000256" key="2">
    <source>
        <dbReference type="ARBA" id="ARBA00022692"/>
    </source>
</evidence>
<reference evidence="8 9" key="1">
    <citation type="submission" date="2024-09" db="EMBL/GenBank/DDBJ databases">
        <authorList>
            <person name="Sun Q."/>
            <person name="Mori K."/>
        </authorList>
    </citation>
    <scope>NUCLEOTIDE SEQUENCE [LARGE SCALE GENOMIC DNA]</scope>
    <source>
        <strain evidence="8 9">JCM 3307</strain>
    </source>
</reference>
<dbReference type="InterPro" id="IPR011701">
    <property type="entry name" value="MFS"/>
</dbReference>
<feature type="transmembrane region" description="Helical" evidence="6">
    <location>
        <begin position="451"/>
        <end position="467"/>
    </location>
</feature>
<evidence type="ECO:0000256" key="1">
    <source>
        <dbReference type="ARBA" id="ARBA00004651"/>
    </source>
</evidence>
<dbReference type="Proteomes" id="UP001589608">
    <property type="component" value="Unassembled WGS sequence"/>
</dbReference>
<evidence type="ECO:0000256" key="6">
    <source>
        <dbReference type="SAM" id="Phobius"/>
    </source>
</evidence>
<dbReference type="SUPFAM" id="SSF103473">
    <property type="entry name" value="MFS general substrate transporter"/>
    <property type="match status" value="1"/>
</dbReference>
<dbReference type="Pfam" id="PF07690">
    <property type="entry name" value="MFS_1"/>
    <property type="match status" value="2"/>
</dbReference>
<keyword evidence="3 6" id="KW-1133">Transmembrane helix</keyword>
<feature type="transmembrane region" description="Helical" evidence="6">
    <location>
        <begin position="59"/>
        <end position="79"/>
    </location>
</feature>
<feature type="region of interest" description="Disordered" evidence="5">
    <location>
        <begin position="206"/>
        <end position="301"/>
    </location>
</feature>
<feature type="transmembrane region" description="Helical" evidence="6">
    <location>
        <begin position="473"/>
        <end position="492"/>
    </location>
</feature>
<dbReference type="CDD" id="cd17370">
    <property type="entry name" value="MFS_MJ1317_like"/>
    <property type="match status" value="1"/>
</dbReference>
<comment type="subcellular location">
    <subcellularLocation>
        <location evidence="1">Cell membrane</location>
        <topology evidence="1">Multi-pass membrane protein</topology>
    </subcellularLocation>
</comment>
<gene>
    <name evidence="8" type="ORF">ACFFTR_43210</name>
</gene>
<dbReference type="EMBL" id="JBHMCA010000070">
    <property type="protein sequence ID" value="MFB9449928.1"/>
    <property type="molecule type" value="Genomic_DNA"/>
</dbReference>
<accession>A0ABV5MMY8</accession>
<keyword evidence="4 6" id="KW-0472">Membrane</keyword>
<organism evidence="8 9">
    <name type="scientific">Dactylosporangium vinaceum</name>
    <dbReference type="NCBI Taxonomy" id="53362"/>
    <lineage>
        <taxon>Bacteria</taxon>
        <taxon>Bacillati</taxon>
        <taxon>Actinomycetota</taxon>
        <taxon>Actinomycetes</taxon>
        <taxon>Micromonosporales</taxon>
        <taxon>Micromonosporaceae</taxon>
        <taxon>Dactylosporangium</taxon>
    </lineage>
</organism>
<dbReference type="PROSITE" id="PS50850">
    <property type="entry name" value="MFS"/>
    <property type="match status" value="1"/>
</dbReference>
<dbReference type="PANTHER" id="PTHR23518">
    <property type="entry name" value="C-METHYLTRANSFERASE"/>
    <property type="match status" value="1"/>
</dbReference>
<comment type="caution">
    <text evidence="8">The sequence shown here is derived from an EMBL/GenBank/DDBJ whole genome shotgun (WGS) entry which is preliminary data.</text>
</comment>
<feature type="transmembrane region" description="Helical" evidence="6">
    <location>
        <begin position="320"/>
        <end position="342"/>
    </location>
</feature>
<feature type="domain" description="Major facilitator superfamily (MFS) profile" evidence="7">
    <location>
        <begin position="18"/>
        <end position="496"/>
    </location>
</feature>
<feature type="transmembrane region" description="Helical" evidence="6">
    <location>
        <begin position="348"/>
        <end position="371"/>
    </location>
</feature>
<evidence type="ECO:0000313" key="9">
    <source>
        <dbReference type="Proteomes" id="UP001589608"/>
    </source>
</evidence>
<proteinExistence type="predicted"/>
<dbReference type="PANTHER" id="PTHR23518:SF2">
    <property type="entry name" value="MAJOR FACILITATOR SUPERFAMILY TRANSPORTER"/>
    <property type="match status" value="1"/>
</dbReference>
<feature type="compositionally biased region" description="Low complexity" evidence="5">
    <location>
        <begin position="244"/>
        <end position="255"/>
    </location>
</feature>